<keyword evidence="2" id="KW-0812">Transmembrane</keyword>
<dbReference type="Proteomes" id="UP001314263">
    <property type="component" value="Unassembled WGS sequence"/>
</dbReference>
<dbReference type="AlphaFoldDB" id="A0AAV1IGM6"/>
<keyword evidence="2" id="KW-1133">Transmembrane helix</keyword>
<keyword evidence="2" id="KW-0472">Membrane</keyword>
<feature type="compositionally biased region" description="Low complexity" evidence="1">
    <location>
        <begin position="306"/>
        <end position="319"/>
    </location>
</feature>
<feature type="transmembrane region" description="Helical" evidence="2">
    <location>
        <begin position="102"/>
        <end position="124"/>
    </location>
</feature>
<dbReference type="GO" id="GO:0016020">
    <property type="term" value="C:membrane"/>
    <property type="evidence" value="ECO:0007669"/>
    <property type="project" value="TreeGrafter"/>
</dbReference>
<feature type="transmembrane region" description="Helical" evidence="2">
    <location>
        <begin position="20"/>
        <end position="40"/>
    </location>
</feature>
<organism evidence="3 4">
    <name type="scientific">Coccomyxa viridis</name>
    <dbReference type="NCBI Taxonomy" id="1274662"/>
    <lineage>
        <taxon>Eukaryota</taxon>
        <taxon>Viridiplantae</taxon>
        <taxon>Chlorophyta</taxon>
        <taxon>core chlorophytes</taxon>
        <taxon>Trebouxiophyceae</taxon>
        <taxon>Trebouxiophyceae incertae sedis</taxon>
        <taxon>Coccomyxaceae</taxon>
        <taxon>Coccomyxa</taxon>
    </lineage>
</organism>
<feature type="compositionally biased region" description="Basic and acidic residues" evidence="1">
    <location>
        <begin position="451"/>
        <end position="462"/>
    </location>
</feature>
<feature type="region of interest" description="Disordered" evidence="1">
    <location>
        <begin position="253"/>
        <end position="324"/>
    </location>
</feature>
<evidence type="ECO:0000256" key="2">
    <source>
        <dbReference type="SAM" id="Phobius"/>
    </source>
</evidence>
<accession>A0AAV1IGM6</accession>
<feature type="transmembrane region" description="Helical" evidence="2">
    <location>
        <begin position="171"/>
        <end position="188"/>
    </location>
</feature>
<sequence length="509" mass="54544">MAGPQQEQLLPAKSGGAGAITLGILLTLASQAFQAVRLILEELLLGKMELHPMEVLGWEGFWGTVLMAIIGMPLAWVIPGSDVGGHEENTIDSLVMLWNDDLLNSVNLLFFWSVVGLNVFGLLVTQVLGSVFRAVMLTARTASVWAVDLVLYKTLPADLNVGEAWMSPASWIQLFGFSLLLAGTIIYAQGSSPAAHDKGEHEPYSSEEEADRPTPIPRTRSISNYRPLYSIYIPNSDRPSEVVLIPTNAAAGVQRSSSLPTNPDALLEEGGGAQEPPRLARGSLPTQLRGRLPTRGSLLNLFSRNTSDGDSITSGDSGDLPAGASPSFYRTLTHRTSWILDKDGHRLRTLPLSEDEEVGSSRGPEGVFADGSRGLKPIPEDALRPSMEASNGAGGAPNAGALPSETETPARRSSGVSRSSSRTREIQWSTPSPSGRSDRSVLGQSPTAEVLLEKRSSSKKAIEPMGALPEDEAERPDSALQTPRPATEQNEATDMFGMDLPTPQRQPNQ</sequence>
<evidence type="ECO:0000256" key="1">
    <source>
        <dbReference type="SAM" id="MobiDB-lite"/>
    </source>
</evidence>
<feature type="compositionally biased region" description="Low complexity" evidence="1">
    <location>
        <begin position="411"/>
        <end position="420"/>
    </location>
</feature>
<dbReference type="PANTHER" id="PTHR13146">
    <property type="match status" value="1"/>
</dbReference>
<gene>
    <name evidence="3" type="ORF">CVIRNUC_009694</name>
</gene>
<feature type="region of interest" description="Disordered" evidence="1">
    <location>
        <begin position="351"/>
        <end position="509"/>
    </location>
</feature>
<protein>
    <submittedName>
        <fullName evidence="3">Uncharacterized protein</fullName>
    </submittedName>
</protein>
<feature type="region of interest" description="Disordered" evidence="1">
    <location>
        <begin position="192"/>
        <end position="221"/>
    </location>
</feature>
<comment type="caution">
    <text evidence="3">The sequence shown here is derived from an EMBL/GenBank/DDBJ whole genome shotgun (WGS) entry which is preliminary data.</text>
</comment>
<dbReference type="PANTHER" id="PTHR13146:SF3">
    <property type="entry name" value="EAMA DOMAIN-CONTAINING PROTEIN"/>
    <property type="match status" value="1"/>
</dbReference>
<reference evidence="3 4" key="1">
    <citation type="submission" date="2023-10" db="EMBL/GenBank/DDBJ databases">
        <authorList>
            <person name="Maclean D."/>
            <person name="Macfadyen A."/>
        </authorList>
    </citation>
    <scope>NUCLEOTIDE SEQUENCE [LARGE SCALE GENOMIC DNA]</scope>
</reference>
<name>A0AAV1IGM6_9CHLO</name>
<proteinExistence type="predicted"/>
<feature type="transmembrane region" description="Helical" evidence="2">
    <location>
        <begin position="60"/>
        <end position="78"/>
    </location>
</feature>
<dbReference type="EMBL" id="CAUYUE010000014">
    <property type="protein sequence ID" value="CAK0786481.1"/>
    <property type="molecule type" value="Genomic_DNA"/>
</dbReference>
<keyword evidence="4" id="KW-1185">Reference proteome</keyword>
<evidence type="ECO:0000313" key="4">
    <source>
        <dbReference type="Proteomes" id="UP001314263"/>
    </source>
</evidence>
<evidence type="ECO:0000313" key="3">
    <source>
        <dbReference type="EMBL" id="CAK0786481.1"/>
    </source>
</evidence>
<feature type="compositionally biased region" description="Basic and acidic residues" evidence="1">
    <location>
        <begin position="195"/>
        <end position="204"/>
    </location>
</feature>
<feature type="compositionally biased region" description="Polar residues" evidence="1">
    <location>
        <begin position="426"/>
        <end position="435"/>
    </location>
</feature>